<sequence length="192" mass="22296">MKASDEWWNSDASDEQNNHDLNLTNPPKHFVEENNQDTITLNSRSKEIIFSSAMFLIGLFFAWDYWGSSGFSYMLNLNENILWFIDINSYSELSLLEQFEWLIFILSPSLLSINFIVMWYYLLKKKIDIGNTTSYIHFSIFIAIIVSQSIIWGYLVFPFSPDHGMGFNIILLSGLGLNQNIASKISEKIYDM</sequence>
<keyword evidence="2" id="KW-0812">Transmembrane</keyword>
<feature type="transmembrane region" description="Helical" evidence="2">
    <location>
        <begin position="101"/>
        <end position="123"/>
    </location>
</feature>
<organism evidence="3">
    <name type="scientific">uncultured Poseidoniia archaeon</name>
    <dbReference type="NCBI Taxonomy" id="1697135"/>
    <lineage>
        <taxon>Archaea</taxon>
        <taxon>Methanobacteriati</taxon>
        <taxon>Thermoplasmatota</taxon>
        <taxon>Candidatus Poseidoniia</taxon>
        <taxon>environmental samples</taxon>
    </lineage>
</organism>
<proteinExistence type="predicted"/>
<dbReference type="AlphaFoldDB" id="A0A1B1T901"/>
<keyword evidence="2" id="KW-0472">Membrane</keyword>
<evidence type="ECO:0000256" key="1">
    <source>
        <dbReference type="SAM" id="MobiDB-lite"/>
    </source>
</evidence>
<name>A0A1B1T901_9ARCH</name>
<protein>
    <submittedName>
        <fullName evidence="3">Uncharacterized protein</fullName>
    </submittedName>
</protein>
<feature type="transmembrane region" description="Helical" evidence="2">
    <location>
        <begin position="48"/>
        <end position="66"/>
    </location>
</feature>
<evidence type="ECO:0000313" key="3">
    <source>
        <dbReference type="EMBL" id="ANV78743.1"/>
    </source>
</evidence>
<reference evidence="3" key="1">
    <citation type="submission" date="2014-11" db="EMBL/GenBank/DDBJ databases">
        <authorList>
            <person name="Zhu J."/>
            <person name="Qi W."/>
            <person name="Song R."/>
        </authorList>
    </citation>
    <scope>NUCLEOTIDE SEQUENCE</scope>
</reference>
<reference evidence="3" key="2">
    <citation type="journal article" date="2015" name="ISME J.">
        <title>A new class of marine Euryarchaeota group II from the Mediterranean deep chlorophyll maximum.</title>
        <authorList>
            <person name="Martin-Cuadrado A.B."/>
            <person name="Garcia-Heredia I."/>
            <person name="Molto A.G."/>
            <person name="Lopez-Ubeda R."/>
            <person name="Kimes N."/>
            <person name="Lopez-Garcia P."/>
            <person name="Moreira D."/>
            <person name="Rodriguez-Valera F."/>
        </authorList>
    </citation>
    <scope>NUCLEOTIDE SEQUENCE</scope>
</reference>
<dbReference type="EMBL" id="KP211798">
    <property type="protein sequence ID" value="ANV78743.1"/>
    <property type="molecule type" value="Genomic_DNA"/>
</dbReference>
<feature type="transmembrane region" description="Helical" evidence="2">
    <location>
        <begin position="135"/>
        <end position="157"/>
    </location>
</feature>
<accession>A0A1B1T901</accession>
<feature type="region of interest" description="Disordered" evidence="1">
    <location>
        <begin position="1"/>
        <end position="27"/>
    </location>
</feature>
<evidence type="ECO:0000256" key="2">
    <source>
        <dbReference type="SAM" id="Phobius"/>
    </source>
</evidence>
<keyword evidence="2" id="KW-1133">Transmembrane helix</keyword>